<reference evidence="6 7" key="1">
    <citation type="submission" date="2019-06" db="EMBL/GenBank/DDBJ databases">
        <authorList>
            <person name="Broberg M."/>
        </authorList>
    </citation>
    <scope>NUCLEOTIDE SEQUENCE [LARGE SCALE GENOMIC DNA]</scope>
</reference>
<feature type="region of interest" description="Disordered" evidence="4">
    <location>
        <begin position="231"/>
        <end position="329"/>
    </location>
</feature>
<comment type="similarity">
    <text evidence="1">Belongs to the peptidase C48 family.</text>
</comment>
<feature type="region of interest" description="Disordered" evidence="4">
    <location>
        <begin position="1"/>
        <end position="40"/>
    </location>
</feature>
<keyword evidence="2" id="KW-0645">Protease</keyword>
<organism evidence="6 7">
    <name type="scientific">Bionectria ochroleuca</name>
    <name type="common">Gliocladium roseum</name>
    <dbReference type="NCBI Taxonomy" id="29856"/>
    <lineage>
        <taxon>Eukaryota</taxon>
        <taxon>Fungi</taxon>
        <taxon>Dikarya</taxon>
        <taxon>Ascomycota</taxon>
        <taxon>Pezizomycotina</taxon>
        <taxon>Sordariomycetes</taxon>
        <taxon>Hypocreomycetidae</taxon>
        <taxon>Hypocreales</taxon>
        <taxon>Bionectriaceae</taxon>
        <taxon>Clonostachys</taxon>
    </lineage>
</organism>
<evidence type="ECO:0000256" key="1">
    <source>
        <dbReference type="ARBA" id="ARBA00005234"/>
    </source>
</evidence>
<protein>
    <recommendedName>
        <fullName evidence="5">Ubiquitin-like protease family profile domain-containing protein</fullName>
    </recommendedName>
</protein>
<evidence type="ECO:0000256" key="3">
    <source>
        <dbReference type="ARBA" id="ARBA00022801"/>
    </source>
</evidence>
<evidence type="ECO:0000259" key="5">
    <source>
        <dbReference type="PROSITE" id="PS50600"/>
    </source>
</evidence>
<accession>A0ABY6U6B3</accession>
<keyword evidence="3" id="KW-0378">Hydrolase</keyword>
<feature type="region of interest" description="Disordered" evidence="4">
    <location>
        <begin position="587"/>
        <end position="677"/>
    </location>
</feature>
<dbReference type="EMBL" id="CABFNS010000753">
    <property type="protein sequence ID" value="VUC26633.1"/>
    <property type="molecule type" value="Genomic_DNA"/>
</dbReference>
<sequence length="829" mass="92390">MPQKPERFIPEPSTPSRAQSPLPLIIPRQPNISSQPPAEAYAQAQEQIAYVQDLAHNIIEYSQSQRLPVAPRSTDETPDNLESVVDGLMLGYPAEQHSEVVRLGLESVPVVKKGLELARNRMPVEQQAEMKRETNRQNRQRVCNDLRNELDDLWGGRNWLPDEFSNGQPNRHQLNNLRTVTKTLVEHNIHLPTLWEVGGLLYRACQRSTDPPKYTIHAALTALAMVKEEYPSTSSSLRPNGADNEDAPDQGGKKILDGVSRFDGDKNDDAPSLPPPSPAVSPSTGRAASPDDGFKTTPETTNKKLGSPELGRRYQRDKDYDGPDSLLGDIGMESEAECADKNSRPDSSLLCYSPGNLSDLGLPIEITDSPPQTPSPSLRDRQCHALSHLQSSGRKLNDADMFDLIDLIVQVTGAHEVAIADTLWYEPDNPHGPPSQVPERLFPKTAPTLVPLHHRSPQHWTLLEADWFEDDGACILRVSHYDSLTATSRFNKIKMQATDHLAAVVGATQIKVTQMVCPQQSDDTNCGPHVLWMIYHLVSTRAVPSKLPSEELRSFLFDLLAPAVDSPMPQATPKSPIKPEHHHLSTILEEDSRTDSQKSDMVNSDGREISRRGSNDGGSLGRGSIGRGSVDGRSDHLVPPSPNADHSKSAAQEPQNRDHANVTVRKRNRETSLGDDFESQKRRMLDFIRADNRERTQLQLAIESEGRTLYWAEQQLAEAREKHRVIQAAWDTDHEQVQDVITRFQDHIKSMANLGAKLPTSGFAKAVVTPTLGVAESQLSEYLGAQKTWEQALMVPYEERVHFHEREVVEAKRKIHELEDALGRLNYPL</sequence>
<gene>
    <name evidence="6" type="ORF">CLO192961_LOCUS192690</name>
</gene>
<dbReference type="InterPro" id="IPR038765">
    <property type="entry name" value="Papain-like_cys_pep_sf"/>
</dbReference>
<dbReference type="Gene3D" id="3.40.395.10">
    <property type="entry name" value="Adenoviral Proteinase, Chain A"/>
    <property type="match status" value="1"/>
</dbReference>
<name>A0ABY6U6B3_BIOOC</name>
<dbReference type="Proteomes" id="UP000766486">
    <property type="component" value="Unassembled WGS sequence"/>
</dbReference>
<evidence type="ECO:0000313" key="7">
    <source>
        <dbReference type="Proteomes" id="UP000766486"/>
    </source>
</evidence>
<keyword evidence="7" id="KW-1185">Reference proteome</keyword>
<evidence type="ECO:0000256" key="4">
    <source>
        <dbReference type="SAM" id="MobiDB-lite"/>
    </source>
</evidence>
<comment type="caution">
    <text evidence="6">The sequence shown here is derived from an EMBL/GenBank/DDBJ whole genome shotgun (WGS) entry which is preliminary data.</text>
</comment>
<feature type="domain" description="Ubiquitin-like protease family profile" evidence="5">
    <location>
        <begin position="364"/>
        <end position="537"/>
    </location>
</feature>
<feature type="compositionally biased region" description="Basic and acidic residues" evidence="4">
    <location>
        <begin position="605"/>
        <end position="614"/>
    </location>
</feature>
<dbReference type="SUPFAM" id="SSF54001">
    <property type="entry name" value="Cysteine proteinases"/>
    <property type="match status" value="1"/>
</dbReference>
<dbReference type="PROSITE" id="PS50600">
    <property type="entry name" value="ULP_PROTEASE"/>
    <property type="match status" value="1"/>
</dbReference>
<evidence type="ECO:0000313" key="6">
    <source>
        <dbReference type="EMBL" id="VUC26633.1"/>
    </source>
</evidence>
<feature type="compositionally biased region" description="Basic and acidic residues" evidence="4">
    <location>
        <begin position="251"/>
        <end position="269"/>
    </location>
</feature>
<feature type="compositionally biased region" description="Gly residues" evidence="4">
    <location>
        <begin position="615"/>
        <end position="626"/>
    </location>
</feature>
<dbReference type="InterPro" id="IPR003653">
    <property type="entry name" value="Peptidase_C48_C"/>
</dbReference>
<feature type="compositionally biased region" description="Basic and acidic residues" evidence="4">
    <location>
        <begin position="310"/>
        <end position="321"/>
    </location>
</feature>
<evidence type="ECO:0000256" key="2">
    <source>
        <dbReference type="ARBA" id="ARBA00022670"/>
    </source>
</evidence>
<proteinExistence type="inferred from homology"/>